<reference evidence="4" key="1">
    <citation type="submission" date="2020-07" db="EMBL/GenBank/DDBJ databases">
        <title>Huge and variable diversity of episymbiotic CPR bacteria and DPANN archaea in groundwater ecosystems.</title>
        <authorList>
            <person name="He C.Y."/>
            <person name="Keren R."/>
            <person name="Whittaker M."/>
            <person name="Farag I.F."/>
            <person name="Doudna J."/>
            <person name="Cate J.H.D."/>
            <person name="Banfield J.F."/>
        </authorList>
    </citation>
    <scope>NUCLEOTIDE SEQUENCE</scope>
    <source>
        <strain evidence="4">NC_groundwater_1813_Pr3_B-0.1um_71_17</strain>
    </source>
</reference>
<dbReference type="Pfam" id="PF08212">
    <property type="entry name" value="Lipocalin_2"/>
    <property type="match status" value="1"/>
</dbReference>
<dbReference type="InterPro" id="IPR002446">
    <property type="entry name" value="Lipocalin_bac"/>
</dbReference>
<dbReference type="InterPro" id="IPR022272">
    <property type="entry name" value="Lipocalin_CS"/>
</dbReference>
<dbReference type="AlphaFoldDB" id="A0A933SAU3"/>
<dbReference type="Proteomes" id="UP000696931">
    <property type="component" value="Unassembled WGS sequence"/>
</dbReference>
<proteinExistence type="inferred from homology"/>
<keyword evidence="2" id="KW-0732">Signal</keyword>
<dbReference type="InterPro" id="IPR012674">
    <property type="entry name" value="Calycin"/>
</dbReference>
<feature type="domain" description="Lipocalin/cytosolic fatty-acid binding" evidence="3">
    <location>
        <begin position="45"/>
        <end position="186"/>
    </location>
</feature>
<dbReference type="GO" id="GO:0006950">
    <property type="term" value="P:response to stress"/>
    <property type="evidence" value="ECO:0007669"/>
    <property type="project" value="UniProtKB-ARBA"/>
</dbReference>
<evidence type="ECO:0000256" key="1">
    <source>
        <dbReference type="ARBA" id="ARBA00006889"/>
    </source>
</evidence>
<name>A0A933SAU3_UNCEI</name>
<accession>A0A933SAU3</accession>
<comment type="caution">
    <text evidence="4">The sequence shown here is derived from an EMBL/GenBank/DDBJ whole genome shotgun (WGS) entry which is preliminary data.</text>
</comment>
<dbReference type="InterPro" id="IPR022271">
    <property type="entry name" value="Lipocalin_ApoD"/>
</dbReference>
<dbReference type="PIRSF" id="PIRSF036893">
    <property type="entry name" value="Lipocalin_ApoD"/>
    <property type="match status" value="1"/>
</dbReference>
<feature type="signal peptide" evidence="2">
    <location>
        <begin position="1"/>
        <end position="29"/>
    </location>
</feature>
<dbReference type="PANTHER" id="PTHR10612:SF34">
    <property type="entry name" value="APOLIPOPROTEIN D"/>
    <property type="match status" value="1"/>
</dbReference>
<dbReference type="PANTHER" id="PTHR10612">
    <property type="entry name" value="APOLIPOPROTEIN D"/>
    <property type="match status" value="1"/>
</dbReference>
<protein>
    <submittedName>
        <fullName evidence="4">Lipocalin family protein</fullName>
    </submittedName>
</protein>
<dbReference type="PRINTS" id="PR01171">
    <property type="entry name" value="BCTLIPOCALIN"/>
</dbReference>
<dbReference type="SUPFAM" id="SSF50814">
    <property type="entry name" value="Lipocalins"/>
    <property type="match status" value="1"/>
</dbReference>
<dbReference type="EMBL" id="JACRIW010000042">
    <property type="protein sequence ID" value="MBI5169127.1"/>
    <property type="molecule type" value="Genomic_DNA"/>
</dbReference>
<evidence type="ECO:0000313" key="4">
    <source>
        <dbReference type="EMBL" id="MBI5169127.1"/>
    </source>
</evidence>
<evidence type="ECO:0000313" key="5">
    <source>
        <dbReference type="Proteomes" id="UP000696931"/>
    </source>
</evidence>
<feature type="chain" id="PRO_5038204939" evidence="2">
    <location>
        <begin position="30"/>
        <end position="188"/>
    </location>
</feature>
<organism evidence="4 5">
    <name type="scientific">Eiseniibacteriota bacterium</name>
    <dbReference type="NCBI Taxonomy" id="2212470"/>
    <lineage>
        <taxon>Bacteria</taxon>
        <taxon>Candidatus Eiseniibacteriota</taxon>
    </lineage>
</organism>
<dbReference type="Gene3D" id="2.40.128.20">
    <property type="match status" value="1"/>
</dbReference>
<sequence length="188" mass="21247">MSRADSRTVTRAIRRWLGAGLLACGMALAHPSAAKPAPLRTVERVDLARYTGTWYEIASFPQRFQKGCTASAATYTIRPDGQIEVVNRCNRDSLTGRETVARGRARVVDRQSNAKLKVTFFWPFWGDYWIIDLGADYEYAVVGHPGRGYLWILSRTRTMDAAVYSGILERLRTQGYDVSRLQLTQQPK</sequence>
<gene>
    <name evidence="4" type="ORF">HZA61_06540</name>
</gene>
<dbReference type="InterPro" id="IPR000566">
    <property type="entry name" value="Lipocln_cytosolic_FA-bd_dom"/>
</dbReference>
<comment type="similarity">
    <text evidence="1 2">Belongs to the calycin superfamily. Lipocalin family.</text>
</comment>
<dbReference type="PROSITE" id="PS00213">
    <property type="entry name" value="LIPOCALIN"/>
    <property type="match status" value="1"/>
</dbReference>
<evidence type="ECO:0000259" key="3">
    <source>
        <dbReference type="Pfam" id="PF08212"/>
    </source>
</evidence>
<dbReference type="InterPro" id="IPR047202">
    <property type="entry name" value="Lipocalin_Blc-like_dom"/>
</dbReference>
<evidence type="ECO:0000256" key="2">
    <source>
        <dbReference type="PIRNR" id="PIRNR036893"/>
    </source>
</evidence>
<dbReference type="CDD" id="cd19438">
    <property type="entry name" value="lipocalin_Blc-like"/>
    <property type="match status" value="1"/>
</dbReference>